<dbReference type="SUPFAM" id="SSF161098">
    <property type="entry name" value="MetI-like"/>
    <property type="match status" value="1"/>
</dbReference>
<proteinExistence type="inferred from homology"/>
<evidence type="ECO:0000313" key="10">
    <source>
        <dbReference type="Proteomes" id="UP000199611"/>
    </source>
</evidence>
<keyword evidence="5 7" id="KW-1133">Transmembrane helix</keyword>
<dbReference type="PROSITE" id="PS50928">
    <property type="entry name" value="ABC_TM1"/>
    <property type="match status" value="1"/>
</dbReference>
<evidence type="ECO:0000259" key="8">
    <source>
        <dbReference type="PROSITE" id="PS50928"/>
    </source>
</evidence>
<dbReference type="Proteomes" id="UP000199611">
    <property type="component" value="Unassembled WGS sequence"/>
</dbReference>
<organism evidence="9 10">
    <name type="scientific">Thermodesulforhabdus norvegica</name>
    <dbReference type="NCBI Taxonomy" id="39841"/>
    <lineage>
        <taxon>Bacteria</taxon>
        <taxon>Pseudomonadati</taxon>
        <taxon>Thermodesulfobacteriota</taxon>
        <taxon>Syntrophobacteria</taxon>
        <taxon>Syntrophobacterales</taxon>
        <taxon>Thermodesulforhabdaceae</taxon>
        <taxon>Thermodesulforhabdus</taxon>
    </lineage>
</organism>
<feature type="transmembrane region" description="Helical" evidence="7">
    <location>
        <begin position="299"/>
        <end position="325"/>
    </location>
</feature>
<feature type="transmembrane region" description="Helical" evidence="7">
    <location>
        <begin position="112"/>
        <end position="131"/>
    </location>
</feature>
<evidence type="ECO:0000256" key="2">
    <source>
        <dbReference type="ARBA" id="ARBA00022448"/>
    </source>
</evidence>
<evidence type="ECO:0000256" key="4">
    <source>
        <dbReference type="ARBA" id="ARBA00022692"/>
    </source>
</evidence>
<evidence type="ECO:0000256" key="7">
    <source>
        <dbReference type="RuleBase" id="RU363032"/>
    </source>
</evidence>
<feature type="transmembrane region" description="Helical" evidence="7">
    <location>
        <begin position="143"/>
        <end position="164"/>
    </location>
</feature>
<dbReference type="InterPro" id="IPR000515">
    <property type="entry name" value="MetI-like"/>
</dbReference>
<dbReference type="PANTHER" id="PTHR30465">
    <property type="entry name" value="INNER MEMBRANE ABC TRANSPORTER"/>
    <property type="match status" value="1"/>
</dbReference>
<keyword evidence="4 7" id="KW-0812">Transmembrane</keyword>
<keyword evidence="10" id="KW-1185">Reference proteome</keyword>
<feature type="transmembrane region" description="Helical" evidence="7">
    <location>
        <begin position="254"/>
        <end position="279"/>
    </location>
</feature>
<dbReference type="Gene3D" id="1.10.3720.10">
    <property type="entry name" value="MetI-like"/>
    <property type="match status" value="1"/>
</dbReference>
<dbReference type="InterPro" id="IPR045621">
    <property type="entry name" value="BPD_transp_1_N"/>
</dbReference>
<dbReference type="GO" id="GO:0055085">
    <property type="term" value="P:transmembrane transport"/>
    <property type="evidence" value="ECO:0007669"/>
    <property type="project" value="InterPro"/>
</dbReference>
<name>A0A1I4TA25_9BACT</name>
<dbReference type="OrthoDB" id="9778910at2"/>
<evidence type="ECO:0000256" key="1">
    <source>
        <dbReference type="ARBA" id="ARBA00004651"/>
    </source>
</evidence>
<dbReference type="AlphaFoldDB" id="A0A1I4TA25"/>
<dbReference type="Pfam" id="PF00528">
    <property type="entry name" value="BPD_transp_1"/>
    <property type="match status" value="1"/>
</dbReference>
<evidence type="ECO:0000313" key="9">
    <source>
        <dbReference type="EMBL" id="SFM73569.1"/>
    </source>
</evidence>
<dbReference type="PANTHER" id="PTHR30465:SF0">
    <property type="entry name" value="OLIGOPEPTIDE TRANSPORT SYSTEM PERMEASE PROTEIN APPB"/>
    <property type="match status" value="1"/>
</dbReference>
<keyword evidence="6 7" id="KW-0472">Membrane</keyword>
<feature type="domain" description="ABC transmembrane type-1" evidence="8">
    <location>
        <begin position="104"/>
        <end position="318"/>
    </location>
</feature>
<accession>A0A1I4TA25</accession>
<gene>
    <name evidence="9" type="ORF">SAMN05660836_01307</name>
</gene>
<comment type="subcellular location">
    <subcellularLocation>
        <location evidence="1 7">Cell membrane</location>
        <topology evidence="1 7">Multi-pass membrane protein</topology>
    </subcellularLocation>
</comment>
<dbReference type="RefSeq" id="WP_093394402.1">
    <property type="nucleotide sequence ID" value="NZ_FOUU01000003.1"/>
</dbReference>
<dbReference type="InterPro" id="IPR035906">
    <property type="entry name" value="MetI-like_sf"/>
</dbReference>
<dbReference type="Pfam" id="PF19300">
    <property type="entry name" value="BPD_transp_1_N"/>
    <property type="match status" value="1"/>
</dbReference>
<comment type="similarity">
    <text evidence="7">Belongs to the binding-protein-dependent transport system permease family.</text>
</comment>
<sequence length="332" mass="38023">MKAYILKRILHMIPTFFGITFLTFLIIQLAPGNPILMKLQFTAEGQISDTATTKQIIEETKRLYGLDKPLPVQYLMWLKRVVMLDFGKSYKDHRDVWEKIKERLPVTLQLNVLSFLLIYVIAIPAGVFSAVKSGSKWDRFLTILFFALYSLPSFWVAVILIMLFGGGEYWDLFPVYGISSLQADQWPFWKWFLDRMWHLVLPVFCLSYGGWAYLSRLMRSELLEVIREDYIRTARAKGLEERVVIMKHALRNALLPIVTLAAYLLPALFGGSVIIESIFSIPGMGQLGFEAVLSRDYPVIMALTTISALLTLIGLVLSDILYALLDPRIKLE</sequence>
<evidence type="ECO:0000256" key="6">
    <source>
        <dbReference type="ARBA" id="ARBA00023136"/>
    </source>
</evidence>
<evidence type="ECO:0000256" key="3">
    <source>
        <dbReference type="ARBA" id="ARBA00022475"/>
    </source>
</evidence>
<protein>
    <submittedName>
        <fullName evidence="9">Peptide/nickel transport system permease protein</fullName>
    </submittedName>
</protein>
<dbReference type="EMBL" id="FOUU01000003">
    <property type="protein sequence ID" value="SFM73569.1"/>
    <property type="molecule type" value="Genomic_DNA"/>
</dbReference>
<dbReference type="STRING" id="39841.SAMN05660836_01307"/>
<keyword evidence="3" id="KW-1003">Cell membrane</keyword>
<feature type="transmembrane region" description="Helical" evidence="7">
    <location>
        <begin position="12"/>
        <end position="30"/>
    </location>
</feature>
<reference evidence="10" key="1">
    <citation type="submission" date="2016-10" db="EMBL/GenBank/DDBJ databases">
        <authorList>
            <person name="Varghese N."/>
            <person name="Submissions S."/>
        </authorList>
    </citation>
    <scope>NUCLEOTIDE SEQUENCE [LARGE SCALE GENOMIC DNA]</scope>
    <source>
        <strain evidence="10">DSM 9990</strain>
    </source>
</reference>
<dbReference type="CDD" id="cd06261">
    <property type="entry name" value="TM_PBP2"/>
    <property type="match status" value="1"/>
</dbReference>
<evidence type="ECO:0000256" key="5">
    <source>
        <dbReference type="ARBA" id="ARBA00022989"/>
    </source>
</evidence>
<dbReference type="GO" id="GO:0005886">
    <property type="term" value="C:plasma membrane"/>
    <property type="evidence" value="ECO:0007669"/>
    <property type="project" value="UniProtKB-SubCell"/>
</dbReference>
<keyword evidence="2 7" id="KW-0813">Transport</keyword>
<feature type="transmembrane region" description="Helical" evidence="7">
    <location>
        <begin position="196"/>
        <end position="214"/>
    </location>
</feature>